<keyword evidence="2" id="KW-0378">Hydrolase</keyword>
<accession>A0A554N7F3</accession>
<evidence type="ECO:0000256" key="1">
    <source>
        <dbReference type="ARBA" id="ARBA00007958"/>
    </source>
</evidence>
<dbReference type="EMBL" id="QMDX01000008">
    <property type="protein sequence ID" value="TSD13324.1"/>
    <property type="molecule type" value="Genomic_DNA"/>
</dbReference>
<dbReference type="SUPFAM" id="SSF56784">
    <property type="entry name" value="HAD-like"/>
    <property type="match status" value="1"/>
</dbReference>
<dbReference type="InterPro" id="IPR023214">
    <property type="entry name" value="HAD_sf"/>
</dbReference>
<reference evidence="2 3" key="1">
    <citation type="submission" date="2018-06" db="EMBL/GenBank/DDBJ databases">
        <title>Natronomonas sp. F16-60 a new haloarchaeon isolated from a solar saltern of Isla Cristina, Huelva, Spain.</title>
        <authorList>
            <person name="Duran-Viseras A."/>
            <person name="Sanchez-Porro C."/>
            <person name="Ventosa A."/>
        </authorList>
    </citation>
    <scope>NUCLEOTIDE SEQUENCE [LARGE SCALE GENOMIC DNA]</scope>
    <source>
        <strain evidence="2 3">F16-60</strain>
    </source>
</reference>
<dbReference type="InParanoid" id="A0A554N7F3"/>
<protein>
    <submittedName>
        <fullName evidence="2">HAD family hydrolase</fullName>
    </submittedName>
</protein>
<evidence type="ECO:0000313" key="2">
    <source>
        <dbReference type="EMBL" id="TSD13324.1"/>
    </source>
</evidence>
<dbReference type="PANTHER" id="PTHR43434:SF1">
    <property type="entry name" value="PHOSPHOGLYCOLATE PHOSPHATASE"/>
    <property type="match status" value="1"/>
</dbReference>
<name>A0A554N7F3_9EURY</name>
<dbReference type="Gene3D" id="3.40.50.1000">
    <property type="entry name" value="HAD superfamily/HAD-like"/>
    <property type="match status" value="1"/>
</dbReference>
<dbReference type="GO" id="GO:0006281">
    <property type="term" value="P:DNA repair"/>
    <property type="evidence" value="ECO:0007669"/>
    <property type="project" value="TreeGrafter"/>
</dbReference>
<comment type="caution">
    <text evidence="2">The sequence shown here is derived from an EMBL/GenBank/DDBJ whole genome shotgun (WGS) entry which is preliminary data.</text>
</comment>
<sequence length="225" mass="23902">MSPYDAVLFDNDGVLVEPPTAKAQTAAIEAAFEVLGVADVAPEDVEALRHGVTVEQLDAVAAAYGLDPAALWAARERFDEDAQLDAFRAGERATYDDIGALADVAGPRAVVSNNHHSTVSFVLDFFDLDARFDTHYGRPMTLESLTRKKPEPHYLNRALADLGASSGLYVGDSASDIVAAERAGLDSVFLRRSHRPTVPADVTPTHVVDGLEAVATLASDADAAE</sequence>
<dbReference type="SFLD" id="SFLDG01129">
    <property type="entry name" value="C1.5:_HAD__Beta-PGM__Phosphata"/>
    <property type="match status" value="1"/>
</dbReference>
<dbReference type="SFLD" id="SFLDS00003">
    <property type="entry name" value="Haloacid_Dehalogenase"/>
    <property type="match status" value="1"/>
</dbReference>
<dbReference type="GO" id="GO:0008967">
    <property type="term" value="F:phosphoglycolate phosphatase activity"/>
    <property type="evidence" value="ECO:0007669"/>
    <property type="project" value="TreeGrafter"/>
</dbReference>
<dbReference type="AlphaFoldDB" id="A0A554N7F3"/>
<dbReference type="InterPro" id="IPR050155">
    <property type="entry name" value="HAD-like_hydrolase_sf"/>
</dbReference>
<proteinExistence type="inferred from homology"/>
<comment type="similarity">
    <text evidence="1">Belongs to the HAD-like hydrolase superfamily.</text>
</comment>
<dbReference type="PANTHER" id="PTHR43434">
    <property type="entry name" value="PHOSPHOGLYCOLATE PHOSPHATASE"/>
    <property type="match status" value="1"/>
</dbReference>
<organism evidence="2 3">
    <name type="scientific">Haloglomus irregulare</name>
    <dbReference type="NCBI Taxonomy" id="2234134"/>
    <lineage>
        <taxon>Archaea</taxon>
        <taxon>Methanobacteriati</taxon>
        <taxon>Methanobacteriota</taxon>
        <taxon>Stenosarchaea group</taxon>
        <taxon>Halobacteria</taxon>
        <taxon>Halobacteriales</taxon>
        <taxon>Natronomonadaceae</taxon>
        <taxon>Haloglomus</taxon>
    </lineage>
</organism>
<dbReference type="NCBIfam" id="TIGR01549">
    <property type="entry name" value="HAD-SF-IA-v1"/>
    <property type="match status" value="1"/>
</dbReference>
<dbReference type="InterPro" id="IPR006439">
    <property type="entry name" value="HAD-SF_hydro_IA"/>
</dbReference>
<dbReference type="InterPro" id="IPR041492">
    <property type="entry name" value="HAD_2"/>
</dbReference>
<gene>
    <name evidence="2" type="ORF">DP107_12575</name>
</gene>
<keyword evidence="3" id="KW-1185">Reference proteome</keyword>
<dbReference type="Proteomes" id="UP000319894">
    <property type="component" value="Unassembled WGS sequence"/>
</dbReference>
<dbReference type="Pfam" id="PF13419">
    <property type="entry name" value="HAD_2"/>
    <property type="match status" value="1"/>
</dbReference>
<evidence type="ECO:0000313" key="3">
    <source>
        <dbReference type="Proteomes" id="UP000319894"/>
    </source>
</evidence>
<dbReference type="InterPro" id="IPR036412">
    <property type="entry name" value="HAD-like_sf"/>
</dbReference>
<dbReference type="RefSeq" id="WP_144262511.1">
    <property type="nucleotide sequence ID" value="NZ_QMDX01000008.1"/>
</dbReference>
<dbReference type="OrthoDB" id="115864at2157"/>